<dbReference type="EMBL" id="JBHRTL010000006">
    <property type="protein sequence ID" value="MFC3155288.1"/>
    <property type="molecule type" value="Genomic_DNA"/>
</dbReference>
<gene>
    <name evidence="1" type="ORF">ACFOEB_08750</name>
</gene>
<accession>A0ABV7HR98</accession>
<evidence type="ECO:0000313" key="2">
    <source>
        <dbReference type="Proteomes" id="UP001595548"/>
    </source>
</evidence>
<comment type="caution">
    <text evidence="1">The sequence shown here is derived from an EMBL/GenBank/DDBJ whole genome shotgun (WGS) entry which is preliminary data.</text>
</comment>
<evidence type="ECO:0000313" key="1">
    <source>
        <dbReference type="EMBL" id="MFC3155288.1"/>
    </source>
</evidence>
<sequence length="131" mass="14720">MPEQKPYAEVTESDIRQVYNHMPAINQVMSWEQAKADPAMSILMRRQAAAGCIDEPAPDQPPRRQVPVPTWGRCYLFESDVQKVYSALRNAYAALTAGENHRSSTNTCYQLERAMAHLAANTKPANTKRAK</sequence>
<organism evidence="1 2">
    <name type="scientific">Gilvimarinus japonicus</name>
    <dbReference type="NCBI Taxonomy" id="1796469"/>
    <lineage>
        <taxon>Bacteria</taxon>
        <taxon>Pseudomonadati</taxon>
        <taxon>Pseudomonadota</taxon>
        <taxon>Gammaproteobacteria</taxon>
        <taxon>Cellvibrionales</taxon>
        <taxon>Cellvibrionaceae</taxon>
        <taxon>Gilvimarinus</taxon>
    </lineage>
</organism>
<dbReference type="RefSeq" id="WP_382415926.1">
    <property type="nucleotide sequence ID" value="NZ_AP031500.1"/>
</dbReference>
<dbReference type="Proteomes" id="UP001595548">
    <property type="component" value="Unassembled WGS sequence"/>
</dbReference>
<proteinExistence type="predicted"/>
<protein>
    <submittedName>
        <fullName evidence="1">Uncharacterized protein</fullName>
    </submittedName>
</protein>
<reference evidence="2" key="1">
    <citation type="journal article" date="2019" name="Int. J. Syst. Evol. Microbiol.">
        <title>The Global Catalogue of Microorganisms (GCM) 10K type strain sequencing project: providing services to taxonomists for standard genome sequencing and annotation.</title>
        <authorList>
            <consortium name="The Broad Institute Genomics Platform"/>
            <consortium name="The Broad Institute Genome Sequencing Center for Infectious Disease"/>
            <person name="Wu L."/>
            <person name="Ma J."/>
        </authorList>
    </citation>
    <scope>NUCLEOTIDE SEQUENCE [LARGE SCALE GENOMIC DNA]</scope>
    <source>
        <strain evidence="2">KCTC 52141</strain>
    </source>
</reference>
<name>A0ABV7HR98_9GAMM</name>
<keyword evidence="2" id="KW-1185">Reference proteome</keyword>